<name>A0A1H4UMD9_TSUTY</name>
<dbReference type="AlphaFoldDB" id="A0A1H4UMD9"/>
<organism evidence="1 2">
    <name type="scientific">Tsukamurella tyrosinosolvens</name>
    <dbReference type="NCBI Taxonomy" id="57704"/>
    <lineage>
        <taxon>Bacteria</taxon>
        <taxon>Bacillati</taxon>
        <taxon>Actinomycetota</taxon>
        <taxon>Actinomycetes</taxon>
        <taxon>Mycobacteriales</taxon>
        <taxon>Tsukamurellaceae</taxon>
        <taxon>Tsukamurella</taxon>
    </lineage>
</organism>
<accession>A0A1H4UMD9</accession>
<dbReference type="Proteomes" id="UP000182241">
    <property type="component" value="Unassembled WGS sequence"/>
</dbReference>
<dbReference type="EMBL" id="FNSA01000003">
    <property type="protein sequence ID" value="SEC69865.1"/>
    <property type="molecule type" value="Genomic_DNA"/>
</dbReference>
<proteinExistence type="predicted"/>
<gene>
    <name evidence="1" type="ORF">SAMN04489793_2951</name>
</gene>
<evidence type="ECO:0000313" key="1">
    <source>
        <dbReference type="EMBL" id="SEC69865.1"/>
    </source>
</evidence>
<reference evidence="2" key="1">
    <citation type="submission" date="2016-10" db="EMBL/GenBank/DDBJ databases">
        <authorList>
            <person name="Varghese N."/>
            <person name="Submissions S."/>
        </authorList>
    </citation>
    <scope>NUCLEOTIDE SEQUENCE [LARGE SCALE GENOMIC DNA]</scope>
    <source>
        <strain evidence="2">DSM 44234</strain>
    </source>
</reference>
<dbReference type="STRING" id="57704.SAMN04489793_2951"/>
<protein>
    <submittedName>
        <fullName evidence="1">Uncharacterized protein</fullName>
    </submittedName>
</protein>
<evidence type="ECO:0000313" key="2">
    <source>
        <dbReference type="Proteomes" id="UP000182241"/>
    </source>
</evidence>
<keyword evidence="2" id="KW-1185">Reference proteome</keyword>
<sequence length="116" mass="13035">MNYERPDRALQIGDRIAHINDPRKVGTVVEIEPEAVAEWPHLELGTYREPVLVADATRLVTGEPVFHEGDRVESVTAGTKGTVTHVEKAREGGFVWVLYESSVRPRREYSTAIRPV</sequence>